<keyword evidence="8 14" id="KW-0067">ATP-binding</keyword>
<organism evidence="16 17">
    <name type="scientific">Hypothenemus hampei</name>
    <name type="common">Coffee berry borer</name>
    <dbReference type="NCBI Taxonomy" id="57062"/>
    <lineage>
        <taxon>Eukaryota</taxon>
        <taxon>Metazoa</taxon>
        <taxon>Ecdysozoa</taxon>
        <taxon>Arthropoda</taxon>
        <taxon>Hexapoda</taxon>
        <taxon>Insecta</taxon>
        <taxon>Pterygota</taxon>
        <taxon>Neoptera</taxon>
        <taxon>Endopterygota</taxon>
        <taxon>Coleoptera</taxon>
        <taxon>Polyphaga</taxon>
        <taxon>Cucujiformia</taxon>
        <taxon>Curculionidae</taxon>
        <taxon>Scolytinae</taxon>
        <taxon>Hypothenemus</taxon>
    </lineage>
</organism>
<dbReference type="InterPro" id="IPR001757">
    <property type="entry name" value="P_typ_ATPase"/>
</dbReference>
<feature type="transmembrane region" description="Helical" evidence="14">
    <location>
        <begin position="1003"/>
        <end position="1021"/>
    </location>
</feature>
<dbReference type="Pfam" id="PF12409">
    <property type="entry name" value="P5-ATPase"/>
    <property type="match status" value="1"/>
</dbReference>
<comment type="catalytic activity">
    <reaction evidence="13 14">
        <text>ATP + H2O = ADP + phosphate + H(+)</text>
        <dbReference type="Rhea" id="RHEA:13065"/>
        <dbReference type="ChEBI" id="CHEBI:15377"/>
        <dbReference type="ChEBI" id="CHEBI:15378"/>
        <dbReference type="ChEBI" id="CHEBI:30616"/>
        <dbReference type="ChEBI" id="CHEBI:43474"/>
        <dbReference type="ChEBI" id="CHEBI:456216"/>
    </reaction>
</comment>
<dbReference type="SUPFAM" id="SSF81653">
    <property type="entry name" value="Calcium ATPase, transduction domain A"/>
    <property type="match status" value="1"/>
</dbReference>
<evidence type="ECO:0000313" key="17">
    <source>
        <dbReference type="Proteomes" id="UP001566132"/>
    </source>
</evidence>
<evidence type="ECO:0000256" key="7">
    <source>
        <dbReference type="ARBA" id="ARBA00022753"/>
    </source>
</evidence>
<keyword evidence="11 14" id="KW-1133">Transmembrane helix</keyword>
<dbReference type="InterPro" id="IPR023214">
    <property type="entry name" value="HAD_sf"/>
</dbReference>
<dbReference type="GO" id="GO:0019829">
    <property type="term" value="F:ATPase-coupled monoatomic cation transmembrane transporter activity"/>
    <property type="evidence" value="ECO:0007669"/>
    <property type="project" value="UniProtKB-UniRule"/>
</dbReference>
<evidence type="ECO:0000313" key="16">
    <source>
        <dbReference type="EMBL" id="KAL1509672.1"/>
    </source>
</evidence>
<accession>A0ABD1F347</accession>
<dbReference type="Pfam" id="PF00122">
    <property type="entry name" value="E1-E2_ATPase"/>
    <property type="match status" value="1"/>
</dbReference>
<dbReference type="Proteomes" id="UP001566132">
    <property type="component" value="Unassembled WGS sequence"/>
</dbReference>
<evidence type="ECO:0000256" key="13">
    <source>
        <dbReference type="ARBA" id="ARBA00049360"/>
    </source>
</evidence>
<evidence type="ECO:0000256" key="11">
    <source>
        <dbReference type="ARBA" id="ARBA00022989"/>
    </source>
</evidence>
<dbReference type="InterPro" id="IPR006068">
    <property type="entry name" value="ATPase_P-typ_cation-transptr_C"/>
</dbReference>
<dbReference type="Pfam" id="PF13246">
    <property type="entry name" value="Cation_ATPase"/>
    <property type="match status" value="1"/>
</dbReference>
<feature type="transmembrane region" description="Helical" evidence="14">
    <location>
        <begin position="1033"/>
        <end position="1055"/>
    </location>
</feature>
<dbReference type="PANTHER" id="PTHR45630:SF8">
    <property type="entry name" value="CATION-TRANSPORTING ATPASE"/>
    <property type="match status" value="1"/>
</dbReference>
<keyword evidence="9 14" id="KW-0460">Magnesium</keyword>
<dbReference type="InterPro" id="IPR059000">
    <property type="entry name" value="ATPase_P-type_domA"/>
</dbReference>
<feature type="transmembrane region" description="Helical" evidence="14">
    <location>
        <begin position="208"/>
        <end position="228"/>
    </location>
</feature>
<keyword evidence="17" id="KW-1185">Reference proteome</keyword>
<dbReference type="GO" id="GO:0005524">
    <property type="term" value="F:ATP binding"/>
    <property type="evidence" value="ECO:0007669"/>
    <property type="project" value="UniProtKB-UniRule"/>
</dbReference>
<dbReference type="SFLD" id="SFLDG00002">
    <property type="entry name" value="C1.7:_P-type_atpase_like"/>
    <property type="match status" value="1"/>
</dbReference>
<dbReference type="FunFam" id="3.40.1110.10:FF:000026">
    <property type="entry name" value="Cation-transporting ATPase"/>
    <property type="match status" value="1"/>
</dbReference>
<evidence type="ECO:0000256" key="9">
    <source>
        <dbReference type="ARBA" id="ARBA00022842"/>
    </source>
</evidence>
<dbReference type="InterPro" id="IPR036412">
    <property type="entry name" value="HAD-like_sf"/>
</dbReference>
<dbReference type="Gene3D" id="3.40.50.1000">
    <property type="entry name" value="HAD superfamily/HAD-like"/>
    <property type="match status" value="1"/>
</dbReference>
<keyword evidence="5 14" id="KW-0479">Metal-binding</keyword>
<dbReference type="InterPro" id="IPR018303">
    <property type="entry name" value="ATPase_P-typ_P_site"/>
</dbReference>
<feature type="transmembrane region" description="Helical" evidence="14">
    <location>
        <begin position="385"/>
        <end position="404"/>
    </location>
</feature>
<dbReference type="SFLD" id="SFLDS00003">
    <property type="entry name" value="Haloacid_Dehalogenase"/>
    <property type="match status" value="1"/>
</dbReference>
<dbReference type="Gene3D" id="2.70.150.10">
    <property type="entry name" value="Calcium-transporting ATPase, cytoplasmic transduction domain A"/>
    <property type="match status" value="1"/>
</dbReference>
<feature type="transmembrane region" description="Helical" evidence="14">
    <location>
        <begin position="416"/>
        <end position="440"/>
    </location>
</feature>
<dbReference type="EC" id="7.2.2.-" evidence="14"/>
<dbReference type="FunFam" id="1.20.1110.10:FF:000023">
    <property type="entry name" value="Cation-transporting ATPase"/>
    <property type="match status" value="1"/>
</dbReference>
<dbReference type="SUPFAM" id="SSF81665">
    <property type="entry name" value="Calcium ATPase, transmembrane domain M"/>
    <property type="match status" value="1"/>
</dbReference>
<dbReference type="Pfam" id="PF00690">
    <property type="entry name" value="Cation_ATPase_N"/>
    <property type="match status" value="1"/>
</dbReference>
<dbReference type="PRINTS" id="PR00119">
    <property type="entry name" value="CATATPASE"/>
</dbReference>
<name>A0ABD1F347_HYPHA</name>
<keyword evidence="4 14" id="KW-0812">Transmembrane</keyword>
<comment type="caution">
    <text evidence="16">The sequence shown here is derived from an EMBL/GenBank/DDBJ whole genome shotgun (WGS) entry which is preliminary data.</text>
</comment>
<evidence type="ECO:0000256" key="6">
    <source>
        <dbReference type="ARBA" id="ARBA00022741"/>
    </source>
</evidence>
<evidence type="ECO:0000259" key="15">
    <source>
        <dbReference type="SMART" id="SM00831"/>
    </source>
</evidence>
<evidence type="ECO:0000256" key="10">
    <source>
        <dbReference type="ARBA" id="ARBA00022967"/>
    </source>
</evidence>
<keyword evidence="12 14" id="KW-0472">Membrane</keyword>
<evidence type="ECO:0000256" key="5">
    <source>
        <dbReference type="ARBA" id="ARBA00022723"/>
    </source>
</evidence>
<dbReference type="GO" id="GO:0046872">
    <property type="term" value="F:metal ion binding"/>
    <property type="evidence" value="ECO:0007669"/>
    <property type="project" value="UniProtKB-UniRule"/>
</dbReference>
<dbReference type="SUPFAM" id="SSF81660">
    <property type="entry name" value="Metal cation-transporting ATPase, ATP-binding domain N"/>
    <property type="match status" value="1"/>
</dbReference>
<dbReference type="InterPro" id="IPR006544">
    <property type="entry name" value="P-type_TPase_V"/>
</dbReference>
<dbReference type="GO" id="GO:0031902">
    <property type="term" value="C:late endosome membrane"/>
    <property type="evidence" value="ECO:0007669"/>
    <property type="project" value="UniProtKB-SubCell"/>
</dbReference>
<evidence type="ECO:0000256" key="2">
    <source>
        <dbReference type="ARBA" id="ARBA00006000"/>
    </source>
</evidence>
<gene>
    <name evidence="16" type="ORF">ABEB36_004378</name>
</gene>
<sequence length="1147" mass="130290">MDSRSNVSEYELIGEATSQEIFNEENGQIACIIFGYKKSRLRLVLYHVLNLMLGATIYVFFHSYPRLRSALKYKKCNIQEADVFLVKDNHGNYTIEKVWTTNVNLLHLNITGNIKYFFYQHTRYVWIPEKSTFGTLSQLIWSHKSCDDLVEDIEGLNEQEYSELFNLYGPNKIEIEIKSYWKLFIEEIFNPFYIFQIFSIILWCMDDYLIYAGCVVVLTLFSSITALIQTRKQSVNLRNTVESSKCHVVTVLRKIFDSEDCLQIDPEQLVPGDLIVLPAADYVMPCDAVLITGQSIVNESVLTGESVPITKSALLPGSDPYNTNQHKRHTLFAGTHILQTRYYGEESVLARVVGTGFDTTKGHLVKSILFPTPVNLQFQKDAFKFVCVLFVLAFQGMSYCMYLYSLRHASLKEMVIRSLDIVTIVVPAALPAAMTIGTVYSQNRLKKLKIYCISPPRINVCGKVKLACFDKTGTLTHDGLTMNSVIPCENATFLNTVSDISQLQTTSRFVCGMASCHSLTRIGGKLNGDPLDLNMFEFTQWQLEEPGTDENTRFDMLAPTIVTPPKTQIHLKMAHSDSRIYSNQDSYQIGLIREFSFSSTVQCMSVICKDLVNPNMFAFTKGAPEKLHNLCIPETLPSDFQIKLGYYTAQGYRVIALAYKELPIKFKWKDAQRAKRNMIECDLHFLGFLILQNPLKRETVSVIRELHNSNIRTVMITGDNIMTAIAVGRDCNMVGPGADIFILSVTELDNLNEAPTIVVEKAGSGNRSDVVVVDIYKTNCHFAIDGRTWTKLRLHYESLIPSLIVRTTIFARFQPDQKTQLVAAFQELDYIVSMVGDGANDCGALKAAHVGVSLSPAEASVAAPFTSAIPNISCLIHLILEGRCSLVTSFAIFKFMALYSLIQFASILILYTCHSILGNFQFLYIDLIVTTTLAITMGRQGPSKILRSKRPMSSLVSAKNLLPLILQITGCAIFQIGAMFFLYRQKWFNPISDDADEEIVVSWENTVIFTVSCFQYVVMAWHFSKGKPHRQSVFTSIWFILNVALLMGFSIWIMIDPCKPVAELLELIYVPHKAKEQRHFRYLLMLFPFAHYIWAGFIEVFLCDRVWLKKVFQCLSCKTKPKNKYKRMLQEQTFLQYLNSLQIISYR</sequence>
<keyword evidence="3" id="KW-0597">Phosphoprotein</keyword>
<protein>
    <recommendedName>
        <fullName evidence="14">Cation-transporting ATPase</fullName>
        <ecNumber evidence="14">7.2.2.-</ecNumber>
    </recommendedName>
</protein>
<dbReference type="FunFam" id="3.40.50.1000:FF:000068">
    <property type="entry name" value="Cation-transporting ATPase"/>
    <property type="match status" value="1"/>
</dbReference>
<keyword evidence="6 14" id="KW-0547">Nucleotide-binding</keyword>
<feature type="domain" description="Cation-transporting P-type ATPase N-terminal" evidence="15">
    <location>
        <begin position="140"/>
        <end position="208"/>
    </location>
</feature>
<dbReference type="PROSITE" id="PS00154">
    <property type="entry name" value="ATPASE_E1_E2"/>
    <property type="match status" value="1"/>
</dbReference>
<evidence type="ECO:0000256" key="4">
    <source>
        <dbReference type="ARBA" id="ARBA00022692"/>
    </source>
</evidence>
<dbReference type="NCBIfam" id="TIGR01494">
    <property type="entry name" value="ATPase_P-type"/>
    <property type="match status" value="2"/>
</dbReference>
<proteinExistence type="inferred from homology"/>
<feature type="transmembrane region" description="Helical" evidence="14">
    <location>
        <begin position="896"/>
        <end position="917"/>
    </location>
</feature>
<dbReference type="InterPro" id="IPR044492">
    <property type="entry name" value="P_typ_ATPase_HD_dom"/>
</dbReference>
<dbReference type="InterPro" id="IPR008250">
    <property type="entry name" value="ATPase_P-typ_transduc_dom_A_sf"/>
</dbReference>
<evidence type="ECO:0000256" key="3">
    <source>
        <dbReference type="ARBA" id="ARBA00022553"/>
    </source>
</evidence>
<keyword evidence="7" id="KW-0967">Endosome</keyword>
<dbReference type="InterPro" id="IPR047819">
    <property type="entry name" value="P5A-ATPase_N"/>
</dbReference>
<feature type="transmembrane region" description="Helical" evidence="14">
    <location>
        <begin position="923"/>
        <end position="940"/>
    </location>
</feature>
<evidence type="ECO:0000256" key="14">
    <source>
        <dbReference type="RuleBase" id="RU362082"/>
    </source>
</evidence>
<feature type="transmembrane region" description="Helical" evidence="14">
    <location>
        <begin position="183"/>
        <end position="202"/>
    </location>
</feature>
<dbReference type="SUPFAM" id="SSF56784">
    <property type="entry name" value="HAD-like"/>
    <property type="match status" value="1"/>
</dbReference>
<dbReference type="InterPro" id="IPR023299">
    <property type="entry name" value="ATPase_P-typ_cyto_dom_N"/>
</dbReference>
<feature type="transmembrane region" description="Helical" evidence="14">
    <location>
        <begin position="1082"/>
        <end position="1102"/>
    </location>
</feature>
<comment type="similarity">
    <text evidence="2 14">Belongs to the cation transport ATPase (P-type) (TC 3.A.3) family. Type V subfamily.</text>
</comment>
<dbReference type="EMBL" id="JBDJPC010000003">
    <property type="protein sequence ID" value="KAL1509672.1"/>
    <property type="molecule type" value="Genomic_DNA"/>
</dbReference>
<evidence type="ECO:0000256" key="8">
    <source>
        <dbReference type="ARBA" id="ARBA00022840"/>
    </source>
</evidence>
<dbReference type="InterPro" id="IPR004014">
    <property type="entry name" value="ATPase_P-typ_cation-transptr_N"/>
</dbReference>
<dbReference type="SFLD" id="SFLDF00027">
    <property type="entry name" value="p-type_atpase"/>
    <property type="match status" value="1"/>
</dbReference>
<dbReference type="SMART" id="SM00831">
    <property type="entry name" value="Cation_ATPase_N"/>
    <property type="match status" value="1"/>
</dbReference>
<evidence type="ECO:0000256" key="12">
    <source>
        <dbReference type="ARBA" id="ARBA00023136"/>
    </source>
</evidence>
<dbReference type="PANTHER" id="PTHR45630">
    <property type="entry name" value="CATION-TRANSPORTING ATPASE-RELATED"/>
    <property type="match status" value="1"/>
</dbReference>
<reference evidence="16 17" key="1">
    <citation type="submission" date="2024-05" db="EMBL/GenBank/DDBJ databases">
        <title>Genetic variation in Jamaican populations of the coffee berry borer (Hypothenemus hampei).</title>
        <authorList>
            <person name="Errbii M."/>
            <person name="Myrie A."/>
        </authorList>
    </citation>
    <scope>NUCLEOTIDE SEQUENCE [LARGE SCALE GENOMIC DNA]</scope>
    <source>
        <strain evidence="16">JA-Hopewell-2020-01-JO</strain>
        <tissue evidence="16">Whole body</tissue>
    </source>
</reference>
<dbReference type="Gene3D" id="3.40.1110.10">
    <property type="entry name" value="Calcium-transporting ATPase, cytoplasmic domain N"/>
    <property type="match status" value="1"/>
</dbReference>
<dbReference type="Pfam" id="PF00689">
    <property type="entry name" value="Cation_ATPase_C"/>
    <property type="match status" value="1"/>
</dbReference>
<dbReference type="NCBIfam" id="TIGR01657">
    <property type="entry name" value="P-ATPase-V"/>
    <property type="match status" value="1"/>
</dbReference>
<evidence type="ECO:0000256" key="1">
    <source>
        <dbReference type="ARBA" id="ARBA00004107"/>
    </source>
</evidence>
<dbReference type="InterPro" id="IPR023298">
    <property type="entry name" value="ATPase_P-typ_TM_dom_sf"/>
</dbReference>
<feature type="transmembrane region" description="Helical" evidence="14">
    <location>
        <begin position="961"/>
        <end position="983"/>
    </location>
</feature>
<dbReference type="AlphaFoldDB" id="A0ABD1F347"/>
<comment type="subcellular location">
    <subcellularLocation>
        <location evidence="1">Late endosome membrane</location>
        <topology evidence="1">Multi-pass membrane protein</topology>
    </subcellularLocation>
    <subcellularLocation>
        <location evidence="14">Membrane</location>
        <topology evidence="14">Multi-pass membrane protein</topology>
    </subcellularLocation>
</comment>
<keyword evidence="10 14" id="KW-1278">Translocase</keyword>
<feature type="transmembrane region" description="Helical" evidence="14">
    <location>
        <begin position="44"/>
        <end position="64"/>
    </location>
</feature>